<dbReference type="Proteomes" id="UP000324222">
    <property type="component" value="Unassembled WGS sequence"/>
</dbReference>
<keyword evidence="1" id="KW-1133">Transmembrane helix</keyword>
<dbReference type="EMBL" id="VSRR010028508">
    <property type="protein sequence ID" value="MPC68860.1"/>
    <property type="molecule type" value="Genomic_DNA"/>
</dbReference>
<keyword evidence="1" id="KW-0472">Membrane</keyword>
<evidence type="ECO:0000256" key="1">
    <source>
        <dbReference type="SAM" id="Phobius"/>
    </source>
</evidence>
<evidence type="ECO:0000313" key="3">
    <source>
        <dbReference type="Proteomes" id="UP000324222"/>
    </source>
</evidence>
<organism evidence="2 3">
    <name type="scientific">Portunus trituberculatus</name>
    <name type="common">Swimming crab</name>
    <name type="synonym">Neptunus trituberculatus</name>
    <dbReference type="NCBI Taxonomy" id="210409"/>
    <lineage>
        <taxon>Eukaryota</taxon>
        <taxon>Metazoa</taxon>
        <taxon>Ecdysozoa</taxon>
        <taxon>Arthropoda</taxon>
        <taxon>Crustacea</taxon>
        <taxon>Multicrustacea</taxon>
        <taxon>Malacostraca</taxon>
        <taxon>Eumalacostraca</taxon>
        <taxon>Eucarida</taxon>
        <taxon>Decapoda</taxon>
        <taxon>Pleocyemata</taxon>
        <taxon>Brachyura</taxon>
        <taxon>Eubrachyura</taxon>
        <taxon>Portunoidea</taxon>
        <taxon>Portunidae</taxon>
        <taxon>Portuninae</taxon>
        <taxon>Portunus</taxon>
    </lineage>
</organism>
<protein>
    <submittedName>
        <fullName evidence="2">Uncharacterized protein</fullName>
    </submittedName>
</protein>
<feature type="transmembrane region" description="Helical" evidence="1">
    <location>
        <begin position="89"/>
        <end position="115"/>
    </location>
</feature>
<reference evidence="2 3" key="1">
    <citation type="submission" date="2019-05" db="EMBL/GenBank/DDBJ databases">
        <title>Another draft genome of Portunus trituberculatus and its Hox gene families provides insights of decapod evolution.</title>
        <authorList>
            <person name="Jeong J.-H."/>
            <person name="Song I."/>
            <person name="Kim S."/>
            <person name="Choi T."/>
            <person name="Kim D."/>
            <person name="Ryu S."/>
            <person name="Kim W."/>
        </authorList>
    </citation>
    <scope>NUCLEOTIDE SEQUENCE [LARGE SCALE GENOMIC DNA]</scope>
    <source>
        <tissue evidence="2">Muscle</tissue>
    </source>
</reference>
<feature type="transmembrane region" description="Helical" evidence="1">
    <location>
        <begin position="59"/>
        <end position="77"/>
    </location>
</feature>
<keyword evidence="3" id="KW-1185">Reference proteome</keyword>
<keyword evidence="1" id="KW-0812">Transmembrane</keyword>
<evidence type="ECO:0000313" key="2">
    <source>
        <dbReference type="EMBL" id="MPC68860.1"/>
    </source>
</evidence>
<sequence>MFTPILRALGVTAAFLLWSVIEGVFLFYLPKLYLTRVLLGNFVAVVVLCLTWAGFGMRCLGQIAFLTTVGVTFRLVTEQVNEMLDGKTGLMLAVLAGHFAALGVALVWYSFLVLYSILPLDSGGRVDIRAFISRLSLLPNSPKSVNLRSYSNSSFLDETIFI</sequence>
<comment type="caution">
    <text evidence="2">The sequence shown here is derived from an EMBL/GenBank/DDBJ whole genome shotgun (WGS) entry which is preliminary data.</text>
</comment>
<proteinExistence type="predicted"/>
<feature type="transmembrane region" description="Helical" evidence="1">
    <location>
        <begin position="33"/>
        <end position="52"/>
    </location>
</feature>
<dbReference type="AlphaFoldDB" id="A0A5B7H9I8"/>
<accession>A0A5B7H9I8</accession>
<name>A0A5B7H9I8_PORTR</name>
<gene>
    <name evidence="2" type="ORF">E2C01_063070</name>
</gene>